<dbReference type="InterPro" id="IPR032675">
    <property type="entry name" value="LRR_dom_sf"/>
</dbReference>
<dbReference type="Gene3D" id="3.80.10.10">
    <property type="entry name" value="Ribonuclease Inhibitor"/>
    <property type="match status" value="1"/>
</dbReference>
<dbReference type="InterPro" id="IPR050328">
    <property type="entry name" value="Dev_Immune_Receptor"/>
</dbReference>
<dbReference type="PANTHER" id="PTHR24373:SF261">
    <property type="entry name" value="VASORIN"/>
    <property type="match status" value="1"/>
</dbReference>
<proteinExistence type="predicted"/>
<dbReference type="OrthoDB" id="1574204at2759"/>
<dbReference type="PANTHER" id="PTHR24373">
    <property type="entry name" value="SLIT RELATED LEUCINE-RICH REPEAT NEURONAL PROTEIN"/>
    <property type="match status" value="1"/>
</dbReference>
<evidence type="ECO:0000256" key="1">
    <source>
        <dbReference type="ARBA" id="ARBA00022729"/>
    </source>
</evidence>
<protein>
    <submittedName>
        <fullName evidence="3">C-type lectin 1</fullName>
    </submittedName>
</protein>
<reference evidence="3 4" key="2">
    <citation type="submission" date="2019-01" db="EMBL/GenBank/DDBJ databases">
        <title>The decoding of complex shrimp genome reveals the adaptation for benthos swimmer, frequently molting mechanism and breeding impact on genome.</title>
        <authorList>
            <person name="Sun Y."/>
            <person name="Gao Y."/>
            <person name="Yu Y."/>
        </authorList>
    </citation>
    <scope>NUCLEOTIDE SEQUENCE [LARGE SCALE GENOMIC DNA]</scope>
    <source>
        <tissue evidence="3">Muscle</tissue>
    </source>
</reference>
<dbReference type="PROSITE" id="PS51450">
    <property type="entry name" value="LRR"/>
    <property type="match status" value="1"/>
</dbReference>
<evidence type="ECO:0000313" key="3">
    <source>
        <dbReference type="EMBL" id="ROT68634.1"/>
    </source>
</evidence>
<comment type="caution">
    <text evidence="3">The sequence shown here is derived from an EMBL/GenBank/DDBJ whole genome shotgun (WGS) entry which is preliminary data.</text>
</comment>
<feature type="chain" id="PRO_5019457407" evidence="2">
    <location>
        <begin position="24"/>
        <end position="243"/>
    </location>
</feature>
<keyword evidence="1 2" id="KW-0732">Signal</keyword>
<dbReference type="AlphaFoldDB" id="A0A423SWL2"/>
<dbReference type="InterPro" id="IPR001611">
    <property type="entry name" value="Leu-rich_rpt"/>
</dbReference>
<dbReference type="SUPFAM" id="SSF52058">
    <property type="entry name" value="L domain-like"/>
    <property type="match status" value="1"/>
</dbReference>
<reference evidence="3 4" key="1">
    <citation type="submission" date="2018-04" db="EMBL/GenBank/DDBJ databases">
        <authorList>
            <person name="Zhang X."/>
            <person name="Yuan J."/>
            <person name="Li F."/>
            <person name="Xiang J."/>
        </authorList>
    </citation>
    <scope>NUCLEOTIDE SEQUENCE [LARGE SCALE GENOMIC DNA]</scope>
    <source>
        <tissue evidence="3">Muscle</tissue>
    </source>
</reference>
<organism evidence="3 4">
    <name type="scientific">Penaeus vannamei</name>
    <name type="common">Whiteleg shrimp</name>
    <name type="synonym">Litopenaeus vannamei</name>
    <dbReference type="NCBI Taxonomy" id="6689"/>
    <lineage>
        <taxon>Eukaryota</taxon>
        <taxon>Metazoa</taxon>
        <taxon>Ecdysozoa</taxon>
        <taxon>Arthropoda</taxon>
        <taxon>Crustacea</taxon>
        <taxon>Multicrustacea</taxon>
        <taxon>Malacostraca</taxon>
        <taxon>Eumalacostraca</taxon>
        <taxon>Eucarida</taxon>
        <taxon>Decapoda</taxon>
        <taxon>Dendrobranchiata</taxon>
        <taxon>Penaeoidea</taxon>
        <taxon>Penaeidae</taxon>
        <taxon>Penaeus</taxon>
    </lineage>
</organism>
<feature type="signal peptide" evidence="2">
    <location>
        <begin position="1"/>
        <end position="23"/>
    </location>
</feature>
<keyword evidence="4" id="KW-1185">Reference proteome</keyword>
<dbReference type="GO" id="GO:0031012">
    <property type="term" value="C:extracellular matrix"/>
    <property type="evidence" value="ECO:0007669"/>
    <property type="project" value="TreeGrafter"/>
</dbReference>
<dbReference type="GO" id="GO:0030246">
    <property type="term" value="F:carbohydrate binding"/>
    <property type="evidence" value="ECO:0007669"/>
    <property type="project" value="UniProtKB-KW"/>
</dbReference>
<gene>
    <name evidence="3" type="ORF">C7M84_013211</name>
</gene>
<dbReference type="Proteomes" id="UP000283509">
    <property type="component" value="Unassembled WGS sequence"/>
</dbReference>
<dbReference type="STRING" id="6689.A0A423SWL2"/>
<keyword evidence="3" id="KW-0430">Lectin</keyword>
<name>A0A423SWL2_PENVA</name>
<dbReference type="EMBL" id="QCYY01002650">
    <property type="protein sequence ID" value="ROT68634.1"/>
    <property type="molecule type" value="Genomic_DNA"/>
</dbReference>
<sequence length="243" mass="26921">MVSTVPSLLATSLLLVVALMAAALECPCSWRDDNNSWDCVKDGVASVPTTCWPLHANVDKILLRNPIREVYSGDFDHENLRNLTKLQMQNVDKIADDALRGLTALRYLDLSGGNLQHLPDLSTLAEVVALEAGGNLLVEAPSLAHMKNLDLVSLFNNRIQFVPDDFLPASPYPIGMTMIRNNFTELNAASIVNAAAKSSFVFDDLQYMWATLEERDAILEKEFYCNIDLESIIKVIDDPTNPK</sequence>
<evidence type="ECO:0000256" key="2">
    <source>
        <dbReference type="SAM" id="SignalP"/>
    </source>
</evidence>
<accession>A0A423SWL2</accession>
<evidence type="ECO:0000313" key="4">
    <source>
        <dbReference type="Proteomes" id="UP000283509"/>
    </source>
</evidence>
<dbReference type="GO" id="GO:0005615">
    <property type="term" value="C:extracellular space"/>
    <property type="evidence" value="ECO:0007669"/>
    <property type="project" value="TreeGrafter"/>
</dbReference>